<keyword evidence="3" id="KW-1185">Reference proteome</keyword>
<name>A0A7I9VFF8_9ACTN</name>
<gene>
    <name evidence="2" type="ORF">nbrc107696_43880</name>
</gene>
<feature type="region of interest" description="Disordered" evidence="1">
    <location>
        <begin position="35"/>
        <end position="59"/>
    </location>
</feature>
<proteinExistence type="predicted"/>
<dbReference type="AlphaFoldDB" id="A0A7I9VFF8"/>
<protein>
    <submittedName>
        <fullName evidence="2">Uncharacterized protein</fullName>
    </submittedName>
</protein>
<accession>A0A7I9VFF8</accession>
<evidence type="ECO:0000313" key="3">
    <source>
        <dbReference type="Proteomes" id="UP000444960"/>
    </source>
</evidence>
<dbReference type="EMBL" id="BJOV01000005">
    <property type="protein sequence ID" value="GEE03942.1"/>
    <property type="molecule type" value="Genomic_DNA"/>
</dbReference>
<sequence>MCDIFVHTPSGPGGRGFDPAAALSLRALLNQHEGSNAETNGDWLKPCTTQAGRGGVDMV</sequence>
<evidence type="ECO:0000313" key="2">
    <source>
        <dbReference type="EMBL" id="GEE03942.1"/>
    </source>
</evidence>
<comment type="caution">
    <text evidence="2">The sequence shown here is derived from an EMBL/GenBank/DDBJ whole genome shotgun (WGS) entry which is preliminary data.</text>
</comment>
<reference evidence="3" key="1">
    <citation type="submission" date="2019-06" db="EMBL/GenBank/DDBJ databases">
        <title>Gordonia isolated from sludge of a wastewater treatment plant.</title>
        <authorList>
            <person name="Tamura T."/>
            <person name="Aoyama K."/>
            <person name="Kang Y."/>
            <person name="Saito S."/>
            <person name="Akiyama N."/>
            <person name="Yazawa K."/>
            <person name="Gonoi T."/>
            <person name="Mikami Y."/>
        </authorList>
    </citation>
    <scope>NUCLEOTIDE SEQUENCE [LARGE SCALE GENOMIC DNA]</scope>
    <source>
        <strain evidence="3">NBRC 107696</strain>
    </source>
</reference>
<organism evidence="2 3">
    <name type="scientific">Gordonia spumicola</name>
    <dbReference type="NCBI Taxonomy" id="589161"/>
    <lineage>
        <taxon>Bacteria</taxon>
        <taxon>Bacillati</taxon>
        <taxon>Actinomycetota</taxon>
        <taxon>Actinomycetes</taxon>
        <taxon>Mycobacteriales</taxon>
        <taxon>Gordoniaceae</taxon>
        <taxon>Gordonia</taxon>
    </lineage>
</organism>
<evidence type="ECO:0000256" key="1">
    <source>
        <dbReference type="SAM" id="MobiDB-lite"/>
    </source>
</evidence>
<dbReference type="Proteomes" id="UP000444960">
    <property type="component" value="Unassembled WGS sequence"/>
</dbReference>